<organism evidence="10 11">
    <name type="scientific">Streptococcus intermedius</name>
    <dbReference type="NCBI Taxonomy" id="1338"/>
    <lineage>
        <taxon>Bacteria</taxon>
        <taxon>Bacillati</taxon>
        <taxon>Bacillota</taxon>
        <taxon>Bacilli</taxon>
        <taxon>Lactobacillales</taxon>
        <taxon>Streptococcaceae</taxon>
        <taxon>Streptococcus</taxon>
        <taxon>Streptococcus anginosus group</taxon>
    </lineage>
</organism>
<comment type="catalytic activity">
    <reaction evidence="1">
        <text>ATP + protein L-histidine = ADP + protein N-phospho-L-histidine.</text>
        <dbReference type="EC" id="2.7.13.3"/>
    </reaction>
</comment>
<dbReference type="InterPro" id="IPR003594">
    <property type="entry name" value="HATPase_dom"/>
</dbReference>
<protein>
    <recommendedName>
        <fullName evidence="3">histidine kinase</fullName>
        <ecNumber evidence="3">2.7.13.3</ecNumber>
    </recommendedName>
</protein>
<proteinExistence type="predicted"/>
<dbReference type="InterPro" id="IPR036890">
    <property type="entry name" value="HATPase_C_sf"/>
</dbReference>
<dbReference type="InterPro" id="IPR005467">
    <property type="entry name" value="His_kinase_dom"/>
</dbReference>
<dbReference type="InterPro" id="IPR003661">
    <property type="entry name" value="HisK_dim/P_dom"/>
</dbReference>
<dbReference type="EC" id="2.7.13.3" evidence="3"/>
<feature type="transmembrane region" description="Helical" evidence="8">
    <location>
        <begin position="20"/>
        <end position="44"/>
    </location>
</feature>
<dbReference type="GO" id="GO:0004721">
    <property type="term" value="F:phosphoprotein phosphatase activity"/>
    <property type="evidence" value="ECO:0007669"/>
    <property type="project" value="TreeGrafter"/>
</dbReference>
<keyword evidence="4" id="KW-0597">Phosphoprotein</keyword>
<dbReference type="CDD" id="cd00082">
    <property type="entry name" value="HisKA"/>
    <property type="match status" value="1"/>
</dbReference>
<evidence type="ECO:0000313" key="10">
    <source>
        <dbReference type="EMBL" id="BAW16780.1"/>
    </source>
</evidence>
<dbReference type="SMART" id="SM00387">
    <property type="entry name" value="HATPase_c"/>
    <property type="match status" value="1"/>
</dbReference>
<gene>
    <name evidence="10" type="ORF">SITYG_07950</name>
</gene>
<keyword evidence="8" id="KW-0472">Membrane</keyword>
<dbReference type="Gene3D" id="3.30.565.10">
    <property type="entry name" value="Histidine kinase-like ATPase, C-terminal domain"/>
    <property type="match status" value="1"/>
</dbReference>
<dbReference type="InterPro" id="IPR008358">
    <property type="entry name" value="Sig_transdc_His_kin/Pase_MprB"/>
</dbReference>
<keyword evidence="7" id="KW-0902">Two-component regulatory system</keyword>
<dbReference type="RefSeq" id="WP_003073033.1">
    <property type="nucleotide sequence ID" value="NZ_JUZI01000019.1"/>
</dbReference>
<evidence type="ECO:0000256" key="2">
    <source>
        <dbReference type="ARBA" id="ARBA00004370"/>
    </source>
</evidence>
<keyword evidence="5" id="KW-0808">Transferase</keyword>
<dbReference type="EMBL" id="AP014880">
    <property type="protein sequence ID" value="BAW16780.1"/>
    <property type="molecule type" value="Genomic_DNA"/>
</dbReference>
<comment type="subcellular location">
    <subcellularLocation>
        <location evidence="2">Membrane</location>
    </subcellularLocation>
</comment>
<dbReference type="GO" id="GO:0005886">
    <property type="term" value="C:plasma membrane"/>
    <property type="evidence" value="ECO:0007669"/>
    <property type="project" value="TreeGrafter"/>
</dbReference>
<evidence type="ECO:0000256" key="6">
    <source>
        <dbReference type="ARBA" id="ARBA00022777"/>
    </source>
</evidence>
<evidence type="ECO:0000313" key="11">
    <source>
        <dbReference type="Proteomes" id="UP000217792"/>
    </source>
</evidence>
<feature type="transmembrane region" description="Helical" evidence="8">
    <location>
        <begin position="146"/>
        <end position="167"/>
    </location>
</feature>
<dbReference type="SUPFAM" id="SSF55874">
    <property type="entry name" value="ATPase domain of HSP90 chaperone/DNA topoisomerase II/histidine kinase"/>
    <property type="match status" value="1"/>
</dbReference>
<dbReference type="PANTHER" id="PTHR45453:SF1">
    <property type="entry name" value="PHOSPHATE REGULON SENSOR PROTEIN PHOR"/>
    <property type="match status" value="1"/>
</dbReference>
<keyword evidence="6" id="KW-0418">Kinase</keyword>
<feature type="domain" description="Histidine kinase" evidence="9">
    <location>
        <begin position="235"/>
        <end position="447"/>
    </location>
</feature>
<dbReference type="InterPro" id="IPR036097">
    <property type="entry name" value="HisK_dim/P_sf"/>
</dbReference>
<evidence type="ECO:0000256" key="1">
    <source>
        <dbReference type="ARBA" id="ARBA00000085"/>
    </source>
</evidence>
<dbReference type="Pfam" id="PF00512">
    <property type="entry name" value="HisKA"/>
    <property type="match status" value="1"/>
</dbReference>
<reference evidence="10 11" key="1">
    <citation type="journal article" date="2017" name="Infect. Immun.">
        <title>Characterization of the Pathogenicity of Streptococcus intermedius TYG1620 Isolated from a Human Brain Abscess Based on the Complete Genome Sequence with Transcriptome Analysis and Transposon Mutagenesis in a Murine Subcutaneous Abscess Model.</title>
        <authorList>
            <person name="Hasegawa N."/>
            <person name="Sekizuka T."/>
            <person name="Sugi Y."/>
            <person name="Kawakami N."/>
            <person name="Ogasawara Y."/>
            <person name="Kato K."/>
            <person name="Yamashita A."/>
            <person name="Takeuchi F."/>
            <person name="Kuroda M."/>
        </authorList>
    </citation>
    <scope>NUCLEOTIDE SEQUENCE [LARGE SCALE GENOMIC DNA]</scope>
    <source>
        <strain evidence="10 11">TYG1620</strain>
    </source>
</reference>
<dbReference type="Proteomes" id="UP000217792">
    <property type="component" value="Chromosome"/>
</dbReference>
<dbReference type="PRINTS" id="PR01780">
    <property type="entry name" value="LANTIREGPROT"/>
</dbReference>
<sequence>MIKRHSIRWRIWQSVSEIIVGTVCLFIFLLCLSFFLGQIGVLSITGGTHFLLDSSNISVSDIKREMNGYHYDYIVFDNLTNRIVDGRYVKSDKSNFEEAKQIGEDLAVGHVVYRYSSNNHLTLITRQSNIPEFTDFKLRFISYNQFTYGFLIISEVLLIIFSLYRLIREFSDNFQNIQNITIKMGEIVGYPQRKRSKILEFDRILIRLHNKSDELASLVENERLEKKDLSFQVAALSHDVRTPLTVLKGNIELLEMTDITEQQADFISSMKNSLAVFDRYFNSMISYSQLLNNDNDYENFIVLEEFLTELSVELEELSVTYEVDYNLNSITNVKMFRGNTLALNRAIMNIFVNACQHAKEREKKVIFLITDDEEFLNFEIWNNGIAFSEVAKKNADKLFFTEDVGRSGKHYGIGLAFAKGVALRHKGFLILENPDFEGAKVILKIRK</sequence>
<evidence type="ECO:0000256" key="4">
    <source>
        <dbReference type="ARBA" id="ARBA00022553"/>
    </source>
</evidence>
<dbReference type="Pfam" id="PF02518">
    <property type="entry name" value="HATPase_c"/>
    <property type="match status" value="1"/>
</dbReference>
<name>A0AAD1C8A5_STRIT</name>
<evidence type="ECO:0000256" key="3">
    <source>
        <dbReference type="ARBA" id="ARBA00012438"/>
    </source>
</evidence>
<keyword evidence="8" id="KW-1133">Transmembrane helix</keyword>
<dbReference type="GO" id="GO:0016036">
    <property type="term" value="P:cellular response to phosphate starvation"/>
    <property type="evidence" value="ECO:0007669"/>
    <property type="project" value="TreeGrafter"/>
</dbReference>
<dbReference type="PANTHER" id="PTHR45453">
    <property type="entry name" value="PHOSPHATE REGULON SENSOR PROTEIN PHOR"/>
    <property type="match status" value="1"/>
</dbReference>
<dbReference type="SUPFAM" id="SSF47384">
    <property type="entry name" value="Homodimeric domain of signal transducing histidine kinase"/>
    <property type="match status" value="1"/>
</dbReference>
<keyword evidence="8" id="KW-0812">Transmembrane</keyword>
<evidence type="ECO:0000256" key="7">
    <source>
        <dbReference type="ARBA" id="ARBA00023012"/>
    </source>
</evidence>
<evidence type="ECO:0000259" key="9">
    <source>
        <dbReference type="PROSITE" id="PS50109"/>
    </source>
</evidence>
<evidence type="ECO:0000256" key="8">
    <source>
        <dbReference type="SAM" id="Phobius"/>
    </source>
</evidence>
<dbReference type="SMART" id="SM00388">
    <property type="entry name" value="HisKA"/>
    <property type="match status" value="1"/>
</dbReference>
<dbReference type="GO" id="GO:0000155">
    <property type="term" value="F:phosphorelay sensor kinase activity"/>
    <property type="evidence" value="ECO:0007669"/>
    <property type="project" value="InterPro"/>
</dbReference>
<dbReference type="AlphaFoldDB" id="A0AAD1C8A5"/>
<dbReference type="InterPro" id="IPR050351">
    <property type="entry name" value="BphY/WalK/GraS-like"/>
</dbReference>
<accession>A0AAD1C8A5</accession>
<dbReference type="PROSITE" id="PS50109">
    <property type="entry name" value="HIS_KIN"/>
    <property type="match status" value="1"/>
</dbReference>
<dbReference type="Gene3D" id="1.10.287.130">
    <property type="match status" value="1"/>
</dbReference>
<evidence type="ECO:0000256" key="5">
    <source>
        <dbReference type="ARBA" id="ARBA00022679"/>
    </source>
</evidence>